<sequence length="65" mass="7561">MTNILTQNDIQYVDYKDIDLLKQFVSPHGRVLGRKRTNLTAKQQRAVEAAVKRARFMGLLPYIQK</sequence>
<dbReference type="Proteomes" id="UP000177958">
    <property type="component" value="Unassembled WGS sequence"/>
</dbReference>
<evidence type="ECO:0000256" key="5">
    <source>
        <dbReference type="RuleBase" id="RU003910"/>
    </source>
</evidence>
<dbReference type="InterPro" id="IPR001648">
    <property type="entry name" value="Ribosomal_bS18"/>
</dbReference>
<comment type="function">
    <text evidence="4">Binds as a heterodimer with protein bS6 to the central domain of the 16S rRNA, where it helps stabilize the platform of the 30S subunit.</text>
</comment>
<dbReference type="Pfam" id="PF01084">
    <property type="entry name" value="Ribosomal_S18"/>
    <property type="match status" value="1"/>
</dbReference>
<dbReference type="EMBL" id="MFKX01000008">
    <property type="protein sequence ID" value="OGG57891.1"/>
    <property type="molecule type" value="Genomic_DNA"/>
</dbReference>
<protein>
    <recommendedName>
        <fullName evidence="4">Small ribosomal subunit protein bS18</fullName>
    </recommendedName>
</protein>
<evidence type="ECO:0000256" key="2">
    <source>
        <dbReference type="ARBA" id="ARBA00022980"/>
    </source>
</evidence>
<dbReference type="GO" id="GO:0006412">
    <property type="term" value="P:translation"/>
    <property type="evidence" value="ECO:0007669"/>
    <property type="project" value="UniProtKB-UniRule"/>
</dbReference>
<keyword evidence="2 4" id="KW-0689">Ribosomal protein</keyword>
<dbReference type="PANTHER" id="PTHR13479:SF40">
    <property type="entry name" value="SMALL RIBOSOMAL SUBUNIT PROTEIN BS18M"/>
    <property type="match status" value="1"/>
</dbReference>
<dbReference type="GO" id="GO:0003735">
    <property type="term" value="F:structural constituent of ribosome"/>
    <property type="evidence" value="ECO:0007669"/>
    <property type="project" value="InterPro"/>
</dbReference>
<dbReference type="PANTHER" id="PTHR13479">
    <property type="entry name" value="30S RIBOSOMAL PROTEIN S18"/>
    <property type="match status" value="1"/>
</dbReference>
<evidence type="ECO:0000256" key="3">
    <source>
        <dbReference type="ARBA" id="ARBA00023274"/>
    </source>
</evidence>
<keyword evidence="4" id="KW-0694">RNA-binding</keyword>
<evidence type="ECO:0000256" key="4">
    <source>
        <dbReference type="HAMAP-Rule" id="MF_00270"/>
    </source>
</evidence>
<dbReference type="NCBIfam" id="TIGR00165">
    <property type="entry name" value="S18"/>
    <property type="match status" value="1"/>
</dbReference>
<dbReference type="GO" id="GO:0070181">
    <property type="term" value="F:small ribosomal subunit rRNA binding"/>
    <property type="evidence" value="ECO:0007669"/>
    <property type="project" value="TreeGrafter"/>
</dbReference>
<name>A0A1F6D966_9BACT</name>
<keyword evidence="4" id="KW-0699">rRNA-binding</keyword>
<organism evidence="6 7">
    <name type="scientific">Candidatus Kaiserbacteria bacterium RIFCSPHIGHO2_01_FULL_55_17</name>
    <dbReference type="NCBI Taxonomy" id="1798484"/>
    <lineage>
        <taxon>Bacteria</taxon>
        <taxon>Candidatus Kaiseribacteriota</taxon>
    </lineage>
</organism>
<accession>A0A1F6D966</accession>
<dbReference type="InterPro" id="IPR036870">
    <property type="entry name" value="Ribosomal_bS18_sf"/>
</dbReference>
<dbReference type="AlphaFoldDB" id="A0A1F6D966"/>
<dbReference type="PRINTS" id="PR00974">
    <property type="entry name" value="RIBOSOMALS18"/>
</dbReference>
<comment type="caution">
    <text evidence="6">The sequence shown here is derived from an EMBL/GenBank/DDBJ whole genome shotgun (WGS) entry which is preliminary data.</text>
</comment>
<dbReference type="HAMAP" id="MF_00270">
    <property type="entry name" value="Ribosomal_bS18"/>
    <property type="match status" value="1"/>
</dbReference>
<dbReference type="SUPFAM" id="SSF46911">
    <property type="entry name" value="Ribosomal protein S18"/>
    <property type="match status" value="1"/>
</dbReference>
<evidence type="ECO:0000256" key="1">
    <source>
        <dbReference type="ARBA" id="ARBA00005589"/>
    </source>
</evidence>
<proteinExistence type="inferred from homology"/>
<evidence type="ECO:0000313" key="6">
    <source>
        <dbReference type="EMBL" id="OGG57891.1"/>
    </source>
</evidence>
<reference evidence="6 7" key="1">
    <citation type="journal article" date="2016" name="Nat. Commun.">
        <title>Thousands of microbial genomes shed light on interconnected biogeochemical processes in an aquifer system.</title>
        <authorList>
            <person name="Anantharaman K."/>
            <person name="Brown C.T."/>
            <person name="Hug L.A."/>
            <person name="Sharon I."/>
            <person name="Castelle C.J."/>
            <person name="Probst A.J."/>
            <person name="Thomas B.C."/>
            <person name="Singh A."/>
            <person name="Wilkins M.J."/>
            <person name="Karaoz U."/>
            <person name="Brodie E.L."/>
            <person name="Williams K.H."/>
            <person name="Hubbard S.S."/>
            <person name="Banfield J.F."/>
        </authorList>
    </citation>
    <scope>NUCLEOTIDE SEQUENCE [LARGE SCALE GENOMIC DNA]</scope>
</reference>
<evidence type="ECO:0000313" key="7">
    <source>
        <dbReference type="Proteomes" id="UP000177958"/>
    </source>
</evidence>
<dbReference type="GO" id="GO:0022627">
    <property type="term" value="C:cytosolic small ribosomal subunit"/>
    <property type="evidence" value="ECO:0007669"/>
    <property type="project" value="TreeGrafter"/>
</dbReference>
<keyword evidence="3 4" id="KW-0687">Ribonucleoprotein</keyword>
<dbReference type="Gene3D" id="4.10.640.10">
    <property type="entry name" value="Ribosomal protein S18"/>
    <property type="match status" value="1"/>
</dbReference>
<gene>
    <name evidence="4" type="primary">rpsR</name>
    <name evidence="6" type="ORF">A2853_03085</name>
</gene>
<comment type="subunit">
    <text evidence="4">Part of the 30S ribosomal subunit. Forms a tight heterodimer with protein bS6.</text>
</comment>
<comment type="similarity">
    <text evidence="1 4 5">Belongs to the bacterial ribosomal protein bS18 family.</text>
</comment>